<evidence type="ECO:0000313" key="2">
    <source>
        <dbReference type="EMBL" id="MDH0970551.1"/>
    </source>
</evidence>
<dbReference type="EMBL" id="JAOCBE010000001">
    <property type="protein sequence ID" value="MDH0970551.1"/>
    <property type="molecule type" value="Genomic_DNA"/>
</dbReference>
<dbReference type="Proteomes" id="UP001159915">
    <property type="component" value="Unassembled WGS sequence"/>
</dbReference>
<dbReference type="AlphaFoldDB" id="A0AA42STR9"/>
<feature type="signal peptide" evidence="1">
    <location>
        <begin position="1"/>
        <end position="22"/>
    </location>
</feature>
<organism evidence="2 3">
    <name type="scientific">Acinetobacter johnsonii</name>
    <dbReference type="NCBI Taxonomy" id="40214"/>
    <lineage>
        <taxon>Bacteria</taxon>
        <taxon>Pseudomonadati</taxon>
        <taxon>Pseudomonadota</taxon>
        <taxon>Gammaproteobacteria</taxon>
        <taxon>Moraxellales</taxon>
        <taxon>Moraxellaceae</taxon>
        <taxon>Acinetobacter</taxon>
    </lineage>
</organism>
<accession>A0AA42STR9</accession>
<protein>
    <submittedName>
        <fullName evidence="2">Uncharacterized protein</fullName>
    </submittedName>
</protein>
<feature type="chain" id="PRO_5041222251" evidence="1">
    <location>
        <begin position="23"/>
        <end position="686"/>
    </location>
</feature>
<reference evidence="2" key="1">
    <citation type="submission" date="2022-09" db="EMBL/GenBank/DDBJ databases">
        <title>Intensive care unit water sources are persistently colonized with multi-drug resistant bacteria and are the site of extensive horizontal gene transfer of antibiotic resistance genes.</title>
        <authorList>
            <person name="Diorio-Toth L."/>
        </authorList>
    </citation>
    <scope>NUCLEOTIDE SEQUENCE</scope>
    <source>
        <strain evidence="2">GD03920</strain>
    </source>
</reference>
<name>A0AA42STR9_ACIJO</name>
<proteinExistence type="predicted"/>
<evidence type="ECO:0000256" key="1">
    <source>
        <dbReference type="SAM" id="SignalP"/>
    </source>
</evidence>
<sequence length="686" mass="76157">MQIKLKALCLAMPMLVSAWANANIQIYPSKGIFGLEQPCRNDPSKYEANGSSIVCDFSQAIDNESIRKQVEQLFVQSLKQGFNEQIVDTISQKTKNRTYIASLEVLRASEYIVKKDSTAEIFLPVTLSLKLTNVLSGEVIYSDSKTLSQPIQVLATEIDSSVTKTAIKQKFQSTLLMLTQQVTQELKSKLKVSETETQVIDQWKSYLVLDKGFKQGIAVQDELSSADGDLIRVVHADSDYAVAVPVLMQSSSKHFSKVSNNTRQAMNKPKALVVDVLTYQGESKDLIEQIFSDAVGEQASFTLTPVNRRYSAMAQSISEQTGLAQSEDINQRELPEFFIRINVIPVIAYQQQIGKITQQQVFHSEVFAEMIDRSGRVIYSAHATDDIKDVISDGMGFSLEARKEVVLKNALLKLGQQFQKGIQFTRSDLKVSGSSGQNIVIDDAGERLSTGMKVHVYHSDKAAGRNILIPTWEATVLERQGTKVNAQLDFPVNSSDRLPVRSGDSVLLDSSAPVGDSKQSRVLCLGLHTEQVGEIPFYGFGPLIYHAFTSQSKRPFYATGSGFKGQTLLKDSVIAMTENAGFKKDMKVNFHIPTDECLQPVLKLEVKQDSIRCNADKSNCDATLVMASGARRFNQKAEKIGAYGLQQEIGLKGIDYQHRHEMYNIQMFEALPKILNQIVQKADSSQ</sequence>
<comment type="caution">
    <text evidence="2">The sequence shown here is derived from an EMBL/GenBank/DDBJ whole genome shotgun (WGS) entry which is preliminary data.</text>
</comment>
<evidence type="ECO:0000313" key="3">
    <source>
        <dbReference type="Proteomes" id="UP001159915"/>
    </source>
</evidence>
<gene>
    <name evidence="2" type="ORF">N5C10_15375</name>
</gene>
<keyword evidence="1" id="KW-0732">Signal</keyword>
<dbReference type="RefSeq" id="WP_279670885.1">
    <property type="nucleotide sequence ID" value="NZ_JAOCBE010000001.1"/>
</dbReference>